<dbReference type="OrthoDB" id="101490at2157"/>
<evidence type="ECO:0000313" key="2">
    <source>
        <dbReference type="Proteomes" id="UP000062043"/>
    </source>
</evidence>
<dbReference type="STRING" id="1432656.X802_10620"/>
<dbReference type="PATRIC" id="fig|1432656.3.peg.2076"/>
<dbReference type="GeneID" id="27136102"/>
<dbReference type="KEGG" id="tgy:X802_10620"/>
<dbReference type="Proteomes" id="UP000062043">
    <property type="component" value="Chromosome"/>
</dbReference>
<keyword evidence="2" id="KW-1185">Reference proteome</keyword>
<protein>
    <recommendedName>
        <fullName evidence="3">DUF3352 domain-containing protein</fullName>
    </recommendedName>
</protein>
<name>A0A0X1KNL6_9EURY</name>
<sequence length="369" mass="41203">MMKKLRGTLAVLAVIVLVLSLGVTSTGCIGGSDASKEWVRVVPGDSIAVVYVDAAILEDETTKSLMETFGYDDKYEEFLEEIEDSTDVDPSDVDWGVFILNDVDYDEYGDIETMDFAIYIQGKFDVDDLIEKITESEELEESKYKGITIYKGEDYDGTRYGIVVERDYVIIGTLSMVKDIIDVKKGDAEYDKDLSGIAGKVGNGYIVAIANYEKMPSKVKNEVDRAVQNAPTVPIVSLLPDFEYVAMVYTPKGKDALYLKSVVHFENEDSADDMAKIINGSLATVKSMGFVKENENLKKLFEEGITVTRNGKDVVVTIEASVDLISEIIDELNSPYMYYTYETNNENRDQVTKEAEEEIEKELEDLING</sequence>
<dbReference type="EMBL" id="CP007140">
    <property type="protein sequence ID" value="AJC72838.1"/>
    <property type="molecule type" value="Genomic_DNA"/>
</dbReference>
<dbReference type="RefSeq" id="WP_062373813.1">
    <property type="nucleotide sequence ID" value="NZ_CP007140.1"/>
</dbReference>
<proteinExistence type="predicted"/>
<gene>
    <name evidence="1" type="ORF">X802_10620</name>
</gene>
<dbReference type="PROSITE" id="PS51257">
    <property type="entry name" value="PROKAR_LIPOPROTEIN"/>
    <property type="match status" value="1"/>
</dbReference>
<accession>A0A0X1KNL6</accession>
<reference evidence="1 2" key="1">
    <citation type="submission" date="2014-01" db="EMBL/GenBank/DDBJ databases">
        <title>Genome sequencing of Thermococcus guaymasensis.</title>
        <authorList>
            <person name="Zhang X."/>
            <person name="Alvare G."/>
            <person name="Fristensky B."/>
            <person name="Chen L."/>
            <person name="Suen T."/>
            <person name="Chen Q."/>
            <person name="Ma K."/>
        </authorList>
    </citation>
    <scope>NUCLEOTIDE SEQUENCE [LARGE SCALE GENOMIC DNA]</scope>
    <source>
        <strain evidence="1 2">DSM 11113</strain>
    </source>
</reference>
<organism evidence="1 2">
    <name type="scientific">Thermococcus guaymasensis DSM 11113</name>
    <dbReference type="NCBI Taxonomy" id="1432656"/>
    <lineage>
        <taxon>Archaea</taxon>
        <taxon>Methanobacteriati</taxon>
        <taxon>Methanobacteriota</taxon>
        <taxon>Thermococci</taxon>
        <taxon>Thermococcales</taxon>
        <taxon>Thermococcaceae</taxon>
        <taxon>Thermococcus</taxon>
    </lineage>
</organism>
<dbReference type="AlphaFoldDB" id="A0A0X1KNL6"/>
<evidence type="ECO:0000313" key="1">
    <source>
        <dbReference type="EMBL" id="AJC72838.1"/>
    </source>
</evidence>
<evidence type="ECO:0008006" key="3">
    <source>
        <dbReference type="Google" id="ProtNLM"/>
    </source>
</evidence>